<keyword evidence="1" id="KW-0472">Membrane</keyword>
<dbReference type="Proteomes" id="UP000199391">
    <property type="component" value="Unassembled WGS sequence"/>
</dbReference>
<feature type="transmembrane region" description="Helical" evidence="1">
    <location>
        <begin position="58"/>
        <end position="80"/>
    </location>
</feature>
<keyword evidence="1" id="KW-0812">Transmembrane</keyword>
<accession>A0A1I7J3U7</accession>
<feature type="transmembrane region" description="Helical" evidence="1">
    <location>
        <begin position="92"/>
        <end position="110"/>
    </location>
</feature>
<feature type="transmembrane region" description="Helical" evidence="1">
    <location>
        <begin position="27"/>
        <end position="46"/>
    </location>
</feature>
<gene>
    <name evidence="2" type="ORF">SAMN05216552_101035</name>
</gene>
<sequence>MTEPASSTASIAIAAGTITLSGSVFGVQYDALLAGFFGGLVSLAYLPAMSALKVASTVAGSALVAGFFAPVIAATALHYFPWLLSVGDFMRLAGGAALGIASQVLIPAALKRLRGFITKQGDIP</sequence>
<name>A0A1I7J3U7_9BURK</name>
<proteinExistence type="predicted"/>
<evidence type="ECO:0000256" key="1">
    <source>
        <dbReference type="SAM" id="Phobius"/>
    </source>
</evidence>
<protein>
    <recommendedName>
        <fullName evidence="4">Phage holin</fullName>
    </recommendedName>
</protein>
<dbReference type="EMBL" id="FPBO01000010">
    <property type="protein sequence ID" value="SFU79843.1"/>
    <property type="molecule type" value="Genomic_DNA"/>
</dbReference>
<dbReference type="STRING" id="1035707.SAMN05216552_101035"/>
<dbReference type="OrthoDB" id="8758891at2"/>
<evidence type="ECO:0000313" key="2">
    <source>
        <dbReference type="EMBL" id="SFU79843.1"/>
    </source>
</evidence>
<organism evidence="2 3">
    <name type="scientific">Pseudoduganella namucuonensis</name>
    <dbReference type="NCBI Taxonomy" id="1035707"/>
    <lineage>
        <taxon>Bacteria</taxon>
        <taxon>Pseudomonadati</taxon>
        <taxon>Pseudomonadota</taxon>
        <taxon>Betaproteobacteria</taxon>
        <taxon>Burkholderiales</taxon>
        <taxon>Oxalobacteraceae</taxon>
        <taxon>Telluria group</taxon>
        <taxon>Pseudoduganella</taxon>
    </lineage>
</organism>
<reference evidence="3" key="1">
    <citation type="submission" date="2016-10" db="EMBL/GenBank/DDBJ databases">
        <authorList>
            <person name="Varghese N."/>
            <person name="Submissions S."/>
        </authorList>
    </citation>
    <scope>NUCLEOTIDE SEQUENCE [LARGE SCALE GENOMIC DNA]</scope>
    <source>
        <strain evidence="3">CGMCC 1.11014</strain>
    </source>
</reference>
<dbReference type="RefSeq" id="WP_093555883.1">
    <property type="nucleotide sequence ID" value="NZ_FPBO01000010.1"/>
</dbReference>
<evidence type="ECO:0000313" key="3">
    <source>
        <dbReference type="Proteomes" id="UP000199391"/>
    </source>
</evidence>
<dbReference type="AlphaFoldDB" id="A0A1I7J3U7"/>
<keyword evidence="3" id="KW-1185">Reference proteome</keyword>
<evidence type="ECO:0008006" key="4">
    <source>
        <dbReference type="Google" id="ProtNLM"/>
    </source>
</evidence>
<keyword evidence="1" id="KW-1133">Transmembrane helix</keyword>